<name>A0ABR2ST31_9ROSI</name>
<proteinExistence type="predicted"/>
<sequence length="124" mass="13872">MGFITCPMNGLPSDPKLRPTLGLTTLIKPITHNPPHKRIGDEVEGSCDDEWARQQPNSVTRVVLTLFVTTIAPTRITEEKGREHSDEGEFEGFLVVSDKRWGERSRKRLEYGHGTEGSSKLTVV</sequence>
<protein>
    <submittedName>
        <fullName evidence="2">Uncharacterized protein</fullName>
    </submittedName>
</protein>
<dbReference type="EMBL" id="JBBPBN010000012">
    <property type="protein sequence ID" value="KAK9028413.1"/>
    <property type="molecule type" value="Genomic_DNA"/>
</dbReference>
<accession>A0ABR2ST31</accession>
<organism evidence="2 3">
    <name type="scientific">Hibiscus sabdariffa</name>
    <name type="common">roselle</name>
    <dbReference type="NCBI Taxonomy" id="183260"/>
    <lineage>
        <taxon>Eukaryota</taxon>
        <taxon>Viridiplantae</taxon>
        <taxon>Streptophyta</taxon>
        <taxon>Embryophyta</taxon>
        <taxon>Tracheophyta</taxon>
        <taxon>Spermatophyta</taxon>
        <taxon>Magnoliopsida</taxon>
        <taxon>eudicotyledons</taxon>
        <taxon>Gunneridae</taxon>
        <taxon>Pentapetalae</taxon>
        <taxon>rosids</taxon>
        <taxon>malvids</taxon>
        <taxon>Malvales</taxon>
        <taxon>Malvaceae</taxon>
        <taxon>Malvoideae</taxon>
        <taxon>Hibiscus</taxon>
    </lineage>
</organism>
<dbReference type="Proteomes" id="UP001396334">
    <property type="component" value="Unassembled WGS sequence"/>
</dbReference>
<evidence type="ECO:0000313" key="3">
    <source>
        <dbReference type="Proteomes" id="UP001396334"/>
    </source>
</evidence>
<gene>
    <name evidence="2" type="ORF">V6N11_068218</name>
</gene>
<evidence type="ECO:0000313" key="2">
    <source>
        <dbReference type="EMBL" id="KAK9028413.1"/>
    </source>
</evidence>
<reference evidence="2 3" key="1">
    <citation type="journal article" date="2024" name="G3 (Bethesda)">
        <title>Genome assembly of Hibiscus sabdariffa L. provides insights into metabolisms of medicinal natural products.</title>
        <authorList>
            <person name="Kim T."/>
        </authorList>
    </citation>
    <scope>NUCLEOTIDE SEQUENCE [LARGE SCALE GENOMIC DNA]</scope>
    <source>
        <strain evidence="2">TK-2024</strain>
        <tissue evidence="2">Old leaves</tissue>
    </source>
</reference>
<feature type="region of interest" description="Disordered" evidence="1">
    <location>
        <begin position="105"/>
        <end position="124"/>
    </location>
</feature>
<comment type="caution">
    <text evidence="2">The sequence shown here is derived from an EMBL/GenBank/DDBJ whole genome shotgun (WGS) entry which is preliminary data.</text>
</comment>
<keyword evidence="3" id="KW-1185">Reference proteome</keyword>
<evidence type="ECO:0000256" key="1">
    <source>
        <dbReference type="SAM" id="MobiDB-lite"/>
    </source>
</evidence>